<reference evidence="1" key="1">
    <citation type="journal article" date="2020" name="mSystems">
        <title>Genome- and Community-Level Interaction Insights into Carbon Utilization and Element Cycling Functions of Hydrothermarchaeota in Hydrothermal Sediment.</title>
        <authorList>
            <person name="Zhou Z."/>
            <person name="Liu Y."/>
            <person name="Xu W."/>
            <person name="Pan J."/>
            <person name="Luo Z.H."/>
            <person name="Li M."/>
        </authorList>
    </citation>
    <scope>NUCLEOTIDE SEQUENCE [LARGE SCALE GENOMIC DNA]</scope>
    <source>
        <strain evidence="1">SpSt-222</strain>
    </source>
</reference>
<comment type="caution">
    <text evidence="1">The sequence shown here is derived from an EMBL/GenBank/DDBJ whole genome shotgun (WGS) entry which is preliminary data.</text>
</comment>
<sequence>MESGGAVRTTGLSELIAALWRCGVPVVGWAEVRDGIVLLTDGGETVHVPRLRLGERTDAVAWSLAAQLPRRRILETPLSPEHVPRFSERELAWLRFVRWLRERERRGPSSQGD</sequence>
<accession>A0A7C1X233</accession>
<gene>
    <name evidence="1" type="ORF">ENP47_00960</name>
</gene>
<proteinExistence type="predicted"/>
<evidence type="ECO:0000313" key="1">
    <source>
        <dbReference type="EMBL" id="HEF64175.1"/>
    </source>
</evidence>
<name>A0A7C1X233_THERO</name>
<dbReference type="AlphaFoldDB" id="A0A7C1X233"/>
<dbReference type="EMBL" id="DSJL01000001">
    <property type="protein sequence ID" value="HEF64175.1"/>
    <property type="molecule type" value="Genomic_DNA"/>
</dbReference>
<protein>
    <submittedName>
        <fullName evidence="1">Uncharacterized protein</fullName>
    </submittedName>
</protein>
<organism evidence="1">
    <name type="scientific">Thermomicrobium roseum</name>
    <dbReference type="NCBI Taxonomy" id="500"/>
    <lineage>
        <taxon>Bacteria</taxon>
        <taxon>Pseudomonadati</taxon>
        <taxon>Thermomicrobiota</taxon>
        <taxon>Thermomicrobia</taxon>
        <taxon>Thermomicrobiales</taxon>
        <taxon>Thermomicrobiaceae</taxon>
        <taxon>Thermomicrobium</taxon>
    </lineage>
</organism>